<comment type="similarity">
    <text evidence="2">Belongs to the RLP family.</text>
</comment>
<keyword evidence="7" id="KW-0677">Repeat</keyword>
<keyword evidence="14" id="KW-1185">Reference proteome</keyword>
<evidence type="ECO:0000256" key="1">
    <source>
        <dbReference type="ARBA" id="ARBA00004251"/>
    </source>
</evidence>
<evidence type="ECO:0000256" key="5">
    <source>
        <dbReference type="ARBA" id="ARBA00022692"/>
    </source>
</evidence>
<keyword evidence="10" id="KW-0325">Glycoprotein</keyword>
<dbReference type="InterPro" id="IPR001611">
    <property type="entry name" value="Leu-rich_rpt"/>
</dbReference>
<evidence type="ECO:0000256" key="8">
    <source>
        <dbReference type="ARBA" id="ARBA00022989"/>
    </source>
</evidence>
<reference evidence="15" key="1">
    <citation type="submission" date="2025-08" db="UniProtKB">
        <authorList>
            <consortium name="RefSeq"/>
        </authorList>
    </citation>
    <scope>IDENTIFICATION</scope>
</reference>
<organism evidence="14 15">
    <name type="scientific">Elaeis guineensis var. tenera</name>
    <name type="common">Oil palm</name>
    <dbReference type="NCBI Taxonomy" id="51953"/>
    <lineage>
        <taxon>Eukaryota</taxon>
        <taxon>Viridiplantae</taxon>
        <taxon>Streptophyta</taxon>
        <taxon>Embryophyta</taxon>
        <taxon>Tracheophyta</taxon>
        <taxon>Spermatophyta</taxon>
        <taxon>Magnoliopsida</taxon>
        <taxon>Liliopsida</taxon>
        <taxon>Arecaceae</taxon>
        <taxon>Arecoideae</taxon>
        <taxon>Cocoseae</taxon>
        <taxon>Elaeidinae</taxon>
        <taxon>Elaeis</taxon>
    </lineage>
</organism>
<dbReference type="RefSeq" id="XP_010910624.1">
    <property type="nucleotide sequence ID" value="XM_010912322.1"/>
</dbReference>
<feature type="transmembrane region" description="Helical" evidence="11">
    <location>
        <begin position="638"/>
        <end position="661"/>
    </location>
</feature>
<evidence type="ECO:0000256" key="12">
    <source>
        <dbReference type="SAM" id="SignalP"/>
    </source>
</evidence>
<evidence type="ECO:0000256" key="4">
    <source>
        <dbReference type="ARBA" id="ARBA00022614"/>
    </source>
</evidence>
<keyword evidence="6 12" id="KW-0732">Signal</keyword>
<evidence type="ECO:0000256" key="11">
    <source>
        <dbReference type="SAM" id="Phobius"/>
    </source>
</evidence>
<dbReference type="PROSITE" id="PS51450">
    <property type="entry name" value="LRR"/>
    <property type="match status" value="1"/>
</dbReference>
<dbReference type="Gene3D" id="3.80.10.10">
    <property type="entry name" value="Ribonuclease Inhibitor"/>
    <property type="match status" value="2"/>
</dbReference>
<evidence type="ECO:0000256" key="7">
    <source>
        <dbReference type="ARBA" id="ARBA00022737"/>
    </source>
</evidence>
<dbReference type="Pfam" id="PF00560">
    <property type="entry name" value="LRR_1"/>
    <property type="match status" value="2"/>
</dbReference>
<dbReference type="Pfam" id="PF13855">
    <property type="entry name" value="LRR_8"/>
    <property type="match status" value="4"/>
</dbReference>
<keyword evidence="5 11" id="KW-0812">Transmembrane</keyword>
<dbReference type="PANTHER" id="PTHR48063">
    <property type="entry name" value="LRR RECEPTOR-LIKE KINASE"/>
    <property type="match status" value="1"/>
</dbReference>
<sequence>MEILKSKTMLRSTLWFLLWLLSSQTMVSSRCFGLERMALLAFKASLNNTQIRLASWQGLDCCTWNGVGCDHAGHVVKLNLRNPYNSINQSQWALGGEINSSLLALSHLKHLDLSMNDFGGILIPEFIGSFKRLKYLNLSGADFSGLIPPHLGNLSSIRYLDLSAESTYKTSAYNLQWLTHLSSLKHLDLSFVNLSTAADWLQAVNMLPSLSVLRLESCGLSAIPTHLPVVNFTALTTLDLLDNNFNSTLPNWLWNLSSLTYLDLSNNGFHGPIPESLGTLTNLQVLELGYNNFEGTVPRSIKNLCSLNTLQLSRNGLHGEIAETVPRCMWSNLISLDLWGNKLRGNLTGWLENLTNLKFLDLSKNSFDGPIPSGIGKLSSLTYLDLSYNSFEGIVSEAHFANLTRLYLLIFSLNSLILEVDRSWVPPFQLQIIGFRSCRLGPKFPAWLRSQMSIMTLDLSNTSIADAVPDWFWNSSSLSVLDLSNNQITGNLPLTLEFMTDLYVLELSSNQLEGLVPSLPSGLQVLDLSNNSFSGPLPPTLAAIGGLKSVESLDLSMNEFSGTIPQSISTLTSLSHLNLSYNNLSGRIPTGYQLQTLLDPSIYVDNLDLCGPPISESCSSNETNHGNYEAYEDDGEMLWFYLSMVLGFVVGFWVVFGVLLLKSTWRIAYFRMTDNWFDRIYVRVALTMARLKKRNMEET</sequence>
<dbReference type="InterPro" id="IPR046956">
    <property type="entry name" value="RLP23-like"/>
</dbReference>
<evidence type="ECO:0000256" key="9">
    <source>
        <dbReference type="ARBA" id="ARBA00023136"/>
    </source>
</evidence>
<proteinExistence type="inferred from homology"/>
<dbReference type="Pfam" id="PF08263">
    <property type="entry name" value="LRRNT_2"/>
    <property type="match status" value="1"/>
</dbReference>
<protein>
    <submittedName>
        <fullName evidence="15">Receptor-like protein EIX1</fullName>
    </submittedName>
</protein>
<dbReference type="InParanoid" id="A0A6I9QMC4"/>
<feature type="signal peptide" evidence="12">
    <location>
        <begin position="1"/>
        <end position="29"/>
    </location>
</feature>
<evidence type="ECO:0000313" key="15">
    <source>
        <dbReference type="RefSeq" id="XP_010910624.1"/>
    </source>
</evidence>
<dbReference type="SMART" id="SM00369">
    <property type="entry name" value="LRR_TYP"/>
    <property type="match status" value="10"/>
</dbReference>
<dbReference type="PRINTS" id="PR00019">
    <property type="entry name" value="LEURICHRPT"/>
</dbReference>
<dbReference type="GO" id="GO:0005886">
    <property type="term" value="C:plasma membrane"/>
    <property type="evidence" value="ECO:0007669"/>
    <property type="project" value="UniProtKB-SubCell"/>
</dbReference>
<dbReference type="OrthoDB" id="612781at2759"/>
<evidence type="ECO:0000313" key="14">
    <source>
        <dbReference type="Proteomes" id="UP000504607"/>
    </source>
</evidence>
<evidence type="ECO:0000256" key="6">
    <source>
        <dbReference type="ARBA" id="ARBA00022729"/>
    </source>
</evidence>
<name>A0A6I9QMC4_ELAGV</name>
<dbReference type="InterPro" id="IPR013210">
    <property type="entry name" value="LRR_N_plant-typ"/>
</dbReference>
<comment type="subcellular location">
    <subcellularLocation>
        <location evidence="1">Cell membrane</location>
        <topology evidence="1">Single-pass type I membrane protein</topology>
    </subcellularLocation>
</comment>
<dbReference type="AlphaFoldDB" id="A0A6I9QMC4"/>
<dbReference type="PANTHER" id="PTHR48063:SF90">
    <property type="entry name" value="OS11G0565920 PROTEIN"/>
    <property type="match status" value="1"/>
</dbReference>
<dbReference type="FunFam" id="3.80.10.10:FF:000095">
    <property type="entry name" value="LRR receptor-like serine/threonine-protein kinase GSO1"/>
    <property type="match status" value="2"/>
</dbReference>
<dbReference type="InterPro" id="IPR003591">
    <property type="entry name" value="Leu-rich_rpt_typical-subtyp"/>
</dbReference>
<accession>A0A6I9QMC4</accession>
<gene>
    <name evidence="15" type="primary">LOC105036561</name>
</gene>
<feature type="domain" description="Leucine-rich repeat-containing N-terminal plant-type" evidence="13">
    <location>
        <begin position="36"/>
        <end position="70"/>
    </location>
</feature>
<dbReference type="Proteomes" id="UP000504607">
    <property type="component" value="Chromosome 2"/>
</dbReference>
<feature type="chain" id="PRO_5026724212" evidence="12">
    <location>
        <begin position="30"/>
        <end position="699"/>
    </location>
</feature>
<evidence type="ECO:0000256" key="2">
    <source>
        <dbReference type="ARBA" id="ARBA00009592"/>
    </source>
</evidence>
<keyword evidence="3" id="KW-1003">Cell membrane</keyword>
<dbReference type="InterPro" id="IPR032675">
    <property type="entry name" value="LRR_dom_sf"/>
</dbReference>
<evidence type="ECO:0000256" key="3">
    <source>
        <dbReference type="ARBA" id="ARBA00022475"/>
    </source>
</evidence>
<keyword evidence="9 11" id="KW-0472">Membrane</keyword>
<dbReference type="SUPFAM" id="SSF52058">
    <property type="entry name" value="L domain-like"/>
    <property type="match status" value="2"/>
</dbReference>
<keyword evidence="8 11" id="KW-1133">Transmembrane helix</keyword>
<dbReference type="Pfam" id="PF13516">
    <property type="entry name" value="LRR_6"/>
    <property type="match status" value="1"/>
</dbReference>
<keyword evidence="4" id="KW-0433">Leucine-rich repeat</keyword>
<evidence type="ECO:0000256" key="10">
    <source>
        <dbReference type="ARBA" id="ARBA00023180"/>
    </source>
</evidence>
<evidence type="ECO:0000259" key="13">
    <source>
        <dbReference type="Pfam" id="PF08263"/>
    </source>
</evidence>